<evidence type="ECO:0000259" key="6">
    <source>
        <dbReference type="PROSITE" id="PS51296"/>
    </source>
</evidence>
<dbReference type="Gene3D" id="3.30.9.10">
    <property type="entry name" value="D-Amino Acid Oxidase, subunit A, domain 2"/>
    <property type="match status" value="1"/>
</dbReference>
<dbReference type="RefSeq" id="WP_380037802.1">
    <property type="nucleotide sequence ID" value="NZ_JBHSEH010000005.1"/>
</dbReference>
<organism evidence="7 8">
    <name type="scientific">Deinococcus navajonensis</name>
    <dbReference type="NCBI Taxonomy" id="309884"/>
    <lineage>
        <taxon>Bacteria</taxon>
        <taxon>Thermotogati</taxon>
        <taxon>Deinococcota</taxon>
        <taxon>Deinococci</taxon>
        <taxon>Deinococcales</taxon>
        <taxon>Deinococcaceae</taxon>
        <taxon>Deinococcus</taxon>
    </lineage>
</organism>
<dbReference type="PROSITE" id="PS51296">
    <property type="entry name" value="RIESKE"/>
    <property type="match status" value="1"/>
</dbReference>
<keyword evidence="2" id="KW-0479">Metal-binding</keyword>
<keyword evidence="4" id="KW-0411">Iron-sulfur</keyword>
<evidence type="ECO:0000256" key="4">
    <source>
        <dbReference type="ARBA" id="ARBA00023014"/>
    </source>
</evidence>
<dbReference type="InterPro" id="IPR006076">
    <property type="entry name" value="FAD-dep_OxRdtase"/>
</dbReference>
<name>A0ABV8XMU7_9DEIO</name>
<evidence type="ECO:0000256" key="2">
    <source>
        <dbReference type="ARBA" id="ARBA00022723"/>
    </source>
</evidence>
<dbReference type="SUPFAM" id="SSF50022">
    <property type="entry name" value="ISP domain"/>
    <property type="match status" value="1"/>
</dbReference>
<proteinExistence type="predicted"/>
<accession>A0ABV8XMU7</accession>
<dbReference type="CDD" id="cd03477">
    <property type="entry name" value="Rieske_YhfW_C"/>
    <property type="match status" value="1"/>
</dbReference>
<evidence type="ECO:0000313" key="7">
    <source>
        <dbReference type="EMBL" id="MFC4425932.1"/>
    </source>
</evidence>
<dbReference type="PANTHER" id="PTHR13847:SF281">
    <property type="entry name" value="FAD DEPENDENT OXIDOREDUCTASE DOMAIN-CONTAINING PROTEIN"/>
    <property type="match status" value="1"/>
</dbReference>
<evidence type="ECO:0000256" key="1">
    <source>
        <dbReference type="ARBA" id="ARBA00022714"/>
    </source>
</evidence>
<dbReference type="InterPro" id="IPR036922">
    <property type="entry name" value="Rieske_2Fe-2S_sf"/>
</dbReference>
<sequence length="486" mass="52970">MTLPHWALELPAYPPLGGDTEADVVVVGAGIAGLTAAYLLARAGQRVVVLERDEVGSGETLRTSAQLTASLDFRYVELAGIHGEDRAPLIAQSHMAATDEIERIVGEEGIECDFQRVPGYLFAPPDGREDLVRELGATQAAGLEALMVEAPPGTHGLGPCIRLERQAAFHPGKYLRGLAQAAQRLGVQIYAHSPVEAYDHQEAVTRAGVRVRAAHVVLATNVPVADRVKFSFRLEPVRTYMVALEHQGTLDLAHFWDTLDPYHYVRPDGDLLLVGGEDHVVGRADDAEERYACLEAWAREHFEVGARREAWSGQVENTPDGIAYLGRTAGVYVVTGDVGNGLTHGTIGAMLIRDLITGRENPWTELYDPTRLPRGNRLEWLREGVSAASHLGEWLTPGEDEDPADLRPGEGAVIRRGLKKLAVYRDEVGELHVRSAMCTHVGCVVHWNSGEKSWDCPCHGSRFSPHGEVLHGPARVPLATEELPEA</sequence>
<keyword evidence="5" id="KW-1015">Disulfide bond</keyword>
<comment type="caution">
    <text evidence="7">The sequence shown here is derived from an EMBL/GenBank/DDBJ whole genome shotgun (WGS) entry which is preliminary data.</text>
</comment>
<dbReference type="EMBL" id="JBHSEH010000005">
    <property type="protein sequence ID" value="MFC4425932.1"/>
    <property type="molecule type" value="Genomic_DNA"/>
</dbReference>
<dbReference type="Pfam" id="PF00355">
    <property type="entry name" value="Rieske"/>
    <property type="match status" value="1"/>
</dbReference>
<dbReference type="Gene3D" id="3.50.50.60">
    <property type="entry name" value="FAD/NAD(P)-binding domain"/>
    <property type="match status" value="1"/>
</dbReference>
<evidence type="ECO:0000313" key="8">
    <source>
        <dbReference type="Proteomes" id="UP001595998"/>
    </source>
</evidence>
<protein>
    <submittedName>
        <fullName evidence="7">FAD-dependent oxidoreductase</fullName>
    </submittedName>
</protein>
<dbReference type="InterPro" id="IPR036188">
    <property type="entry name" value="FAD/NAD-bd_sf"/>
</dbReference>
<feature type="domain" description="Rieske" evidence="6">
    <location>
        <begin position="398"/>
        <end position="486"/>
    </location>
</feature>
<dbReference type="InterPro" id="IPR017941">
    <property type="entry name" value="Rieske_2Fe-2S"/>
</dbReference>
<dbReference type="PRINTS" id="PR00162">
    <property type="entry name" value="RIESKE"/>
</dbReference>
<evidence type="ECO:0000256" key="3">
    <source>
        <dbReference type="ARBA" id="ARBA00023004"/>
    </source>
</evidence>
<dbReference type="SUPFAM" id="SSF51971">
    <property type="entry name" value="Nucleotide-binding domain"/>
    <property type="match status" value="1"/>
</dbReference>
<keyword evidence="1" id="KW-0001">2Fe-2S</keyword>
<dbReference type="Proteomes" id="UP001595998">
    <property type="component" value="Unassembled WGS sequence"/>
</dbReference>
<dbReference type="Pfam" id="PF01266">
    <property type="entry name" value="DAO"/>
    <property type="match status" value="1"/>
</dbReference>
<gene>
    <name evidence="7" type="ORF">ACFOZ9_06870</name>
</gene>
<dbReference type="Gene3D" id="2.102.10.10">
    <property type="entry name" value="Rieske [2Fe-2S] iron-sulphur domain"/>
    <property type="match status" value="1"/>
</dbReference>
<reference evidence="8" key="1">
    <citation type="journal article" date="2019" name="Int. J. Syst. Evol. Microbiol.">
        <title>The Global Catalogue of Microorganisms (GCM) 10K type strain sequencing project: providing services to taxonomists for standard genome sequencing and annotation.</title>
        <authorList>
            <consortium name="The Broad Institute Genomics Platform"/>
            <consortium name="The Broad Institute Genome Sequencing Center for Infectious Disease"/>
            <person name="Wu L."/>
            <person name="Ma J."/>
        </authorList>
    </citation>
    <scope>NUCLEOTIDE SEQUENCE [LARGE SCALE GENOMIC DNA]</scope>
    <source>
        <strain evidence="8">CCUG 56029</strain>
    </source>
</reference>
<evidence type="ECO:0000256" key="5">
    <source>
        <dbReference type="ARBA" id="ARBA00023157"/>
    </source>
</evidence>
<keyword evidence="3" id="KW-0408">Iron</keyword>
<keyword evidence="8" id="KW-1185">Reference proteome</keyword>
<dbReference type="InterPro" id="IPR005805">
    <property type="entry name" value="Rieske_Fe-S_prot_C"/>
</dbReference>
<dbReference type="InterPro" id="IPR038010">
    <property type="entry name" value="YhfW_C"/>
</dbReference>
<dbReference type="PANTHER" id="PTHR13847">
    <property type="entry name" value="SARCOSINE DEHYDROGENASE-RELATED"/>
    <property type="match status" value="1"/>
</dbReference>